<accession>A0AAV4BHV6</accession>
<sequence>MGSMFERGQVTNRKENTKCCYNRLKISYPVAFLTLAPQRLILPTERLDLCTALVSGWIKTGARCLPLTNSQGEFVSADHAVVSHDITAQPECVMPSDTERPFTFLHTLPAS</sequence>
<dbReference type="EMBL" id="BLXT01004993">
    <property type="protein sequence ID" value="GFO18768.1"/>
    <property type="molecule type" value="Genomic_DNA"/>
</dbReference>
<reference evidence="1 2" key="1">
    <citation type="journal article" date="2021" name="Elife">
        <title>Chloroplast acquisition without the gene transfer in kleptoplastic sea slugs, Plakobranchus ocellatus.</title>
        <authorList>
            <person name="Maeda T."/>
            <person name="Takahashi S."/>
            <person name="Yoshida T."/>
            <person name="Shimamura S."/>
            <person name="Takaki Y."/>
            <person name="Nagai Y."/>
            <person name="Toyoda A."/>
            <person name="Suzuki Y."/>
            <person name="Arimoto A."/>
            <person name="Ishii H."/>
            <person name="Satoh N."/>
            <person name="Nishiyama T."/>
            <person name="Hasebe M."/>
            <person name="Maruyama T."/>
            <person name="Minagawa J."/>
            <person name="Obokata J."/>
            <person name="Shigenobu S."/>
        </authorList>
    </citation>
    <scope>NUCLEOTIDE SEQUENCE [LARGE SCALE GENOMIC DNA]</scope>
</reference>
<comment type="caution">
    <text evidence="1">The sequence shown here is derived from an EMBL/GenBank/DDBJ whole genome shotgun (WGS) entry which is preliminary data.</text>
</comment>
<proteinExistence type="predicted"/>
<evidence type="ECO:0000313" key="2">
    <source>
        <dbReference type="Proteomes" id="UP000735302"/>
    </source>
</evidence>
<dbReference type="AlphaFoldDB" id="A0AAV4BHV6"/>
<organism evidence="1 2">
    <name type="scientific">Plakobranchus ocellatus</name>
    <dbReference type="NCBI Taxonomy" id="259542"/>
    <lineage>
        <taxon>Eukaryota</taxon>
        <taxon>Metazoa</taxon>
        <taxon>Spiralia</taxon>
        <taxon>Lophotrochozoa</taxon>
        <taxon>Mollusca</taxon>
        <taxon>Gastropoda</taxon>
        <taxon>Heterobranchia</taxon>
        <taxon>Euthyneura</taxon>
        <taxon>Panpulmonata</taxon>
        <taxon>Sacoglossa</taxon>
        <taxon>Placobranchoidea</taxon>
        <taxon>Plakobranchidae</taxon>
        <taxon>Plakobranchus</taxon>
    </lineage>
</organism>
<dbReference type="Proteomes" id="UP000735302">
    <property type="component" value="Unassembled WGS sequence"/>
</dbReference>
<keyword evidence="2" id="KW-1185">Reference proteome</keyword>
<evidence type="ECO:0000313" key="1">
    <source>
        <dbReference type="EMBL" id="GFO18768.1"/>
    </source>
</evidence>
<gene>
    <name evidence="1" type="ORF">PoB_004527300</name>
</gene>
<name>A0AAV4BHV6_9GAST</name>
<protein>
    <submittedName>
        <fullName evidence="1">Uncharacterized protein</fullName>
    </submittedName>
</protein>